<dbReference type="GO" id="GO:0016491">
    <property type="term" value="F:oxidoreductase activity"/>
    <property type="evidence" value="ECO:0007669"/>
    <property type="project" value="UniProtKB-KW"/>
</dbReference>
<protein>
    <submittedName>
        <fullName evidence="9">DsbA family protein</fullName>
    </submittedName>
</protein>
<evidence type="ECO:0000259" key="8">
    <source>
        <dbReference type="PROSITE" id="PS51352"/>
    </source>
</evidence>
<evidence type="ECO:0000256" key="1">
    <source>
        <dbReference type="ARBA" id="ARBA00005791"/>
    </source>
</evidence>
<organism evidence="9 10">
    <name type="scientific">Candidatus Iainarchaeum sp</name>
    <dbReference type="NCBI Taxonomy" id="3101447"/>
    <lineage>
        <taxon>Archaea</taxon>
        <taxon>Candidatus Iainarchaeota</taxon>
        <taxon>Candidatus Iainarchaeia</taxon>
        <taxon>Candidatus Iainarchaeales</taxon>
        <taxon>Candidatus Iainarchaeaceae</taxon>
        <taxon>Candidatus Iainarchaeum</taxon>
    </lineage>
</organism>
<name>A0A8T5GE08_9ARCH</name>
<gene>
    <name evidence="9" type="ORF">HON47_01350</name>
</gene>
<keyword evidence="6" id="KW-0676">Redox-active center</keyword>
<evidence type="ECO:0000313" key="10">
    <source>
        <dbReference type="Proteomes" id="UP000722459"/>
    </source>
</evidence>
<evidence type="ECO:0000256" key="3">
    <source>
        <dbReference type="ARBA" id="ARBA00022729"/>
    </source>
</evidence>
<sequence length="268" mass="29104">MTKKHKKKHEEETSENKINFNLEKYFAPMVVIVLILTIINLVVLVGLSASVTSIQTETDSINSMFQGIELGANDSGEGGGDDIVVVPTKPTPQPSVSVSIDDDAIEGNVNAPVTIVEFSDYECPFCGRFYSDTLGQIREKYIETGKVRLVYRDFPLSFHQNAQKAAEAAECSGEQGKYYEFHNKIFENQSAIDVASLKTYASEIGLDQTAFDTCLDSGAMSAEVQADFADGQAYGVSGTPTLFINGTKIVGAQPFSVIEQAIEAELAK</sequence>
<dbReference type="Pfam" id="PF13462">
    <property type="entry name" value="Thioredoxin_4"/>
    <property type="match status" value="1"/>
</dbReference>
<keyword evidence="7" id="KW-0472">Membrane</keyword>
<proteinExistence type="inferred from homology"/>
<evidence type="ECO:0000256" key="5">
    <source>
        <dbReference type="ARBA" id="ARBA00023157"/>
    </source>
</evidence>
<dbReference type="Gene3D" id="3.40.30.10">
    <property type="entry name" value="Glutaredoxin"/>
    <property type="match status" value="1"/>
</dbReference>
<dbReference type="PANTHER" id="PTHR13887:SF14">
    <property type="entry name" value="DISULFIDE BOND FORMATION PROTEIN D"/>
    <property type="match status" value="1"/>
</dbReference>
<dbReference type="Proteomes" id="UP000722459">
    <property type="component" value="Unassembled WGS sequence"/>
</dbReference>
<reference evidence="9" key="1">
    <citation type="journal article" date="2021" name="ISME J.">
        <title>Mercury methylation by metabolically versatile and cosmopolitan marine bacteria.</title>
        <authorList>
            <person name="Lin H."/>
            <person name="Ascher D.B."/>
            <person name="Myung Y."/>
            <person name="Lamborg C.H."/>
            <person name="Hallam S.J."/>
            <person name="Gionfriddo C.M."/>
            <person name="Holt K.E."/>
            <person name="Moreau J.W."/>
        </authorList>
    </citation>
    <scope>NUCLEOTIDE SEQUENCE</scope>
    <source>
        <strain evidence="9">SI075_bin30</strain>
    </source>
</reference>
<evidence type="ECO:0000256" key="2">
    <source>
        <dbReference type="ARBA" id="ARBA00007787"/>
    </source>
</evidence>
<accession>A0A8T5GE08</accession>
<keyword evidence="7" id="KW-1133">Transmembrane helix</keyword>
<dbReference type="SUPFAM" id="SSF52833">
    <property type="entry name" value="Thioredoxin-like"/>
    <property type="match status" value="1"/>
</dbReference>
<evidence type="ECO:0000256" key="7">
    <source>
        <dbReference type="SAM" id="Phobius"/>
    </source>
</evidence>
<dbReference type="EMBL" id="JABJNZ010000021">
    <property type="protein sequence ID" value="MBT4870201.1"/>
    <property type="molecule type" value="Genomic_DNA"/>
</dbReference>
<evidence type="ECO:0000256" key="4">
    <source>
        <dbReference type="ARBA" id="ARBA00023002"/>
    </source>
</evidence>
<evidence type="ECO:0000313" key="9">
    <source>
        <dbReference type="EMBL" id="MBT4870201.1"/>
    </source>
</evidence>
<dbReference type="InterPro" id="IPR036249">
    <property type="entry name" value="Thioredoxin-like_sf"/>
</dbReference>
<keyword evidence="3" id="KW-0732">Signal</keyword>
<dbReference type="InterPro" id="IPR013766">
    <property type="entry name" value="Thioredoxin_domain"/>
</dbReference>
<dbReference type="InterPro" id="IPR012336">
    <property type="entry name" value="Thioredoxin-like_fold"/>
</dbReference>
<keyword evidence="7" id="KW-0812">Transmembrane</keyword>
<comment type="caution">
    <text evidence="9">The sequence shown here is derived from an EMBL/GenBank/DDBJ whole genome shotgun (WGS) entry which is preliminary data.</text>
</comment>
<feature type="transmembrane region" description="Helical" evidence="7">
    <location>
        <begin position="25"/>
        <end position="47"/>
    </location>
</feature>
<comment type="similarity">
    <text evidence="1">Belongs to the thioredoxin family. DsbA subfamily.</text>
</comment>
<dbReference type="PROSITE" id="PS51352">
    <property type="entry name" value="THIOREDOXIN_2"/>
    <property type="match status" value="1"/>
</dbReference>
<comment type="similarity">
    <text evidence="2">Belongs to the glutaredoxin family.</text>
</comment>
<keyword evidence="4" id="KW-0560">Oxidoreductase</keyword>
<feature type="domain" description="Thioredoxin" evidence="8">
    <location>
        <begin position="87"/>
        <end position="267"/>
    </location>
</feature>
<dbReference type="PANTHER" id="PTHR13887">
    <property type="entry name" value="GLUTATHIONE S-TRANSFERASE KAPPA"/>
    <property type="match status" value="1"/>
</dbReference>
<evidence type="ECO:0000256" key="6">
    <source>
        <dbReference type="ARBA" id="ARBA00023284"/>
    </source>
</evidence>
<dbReference type="AlphaFoldDB" id="A0A8T5GE08"/>
<keyword evidence="5" id="KW-1015">Disulfide bond</keyword>